<dbReference type="AlphaFoldDB" id="A0A269TID2"/>
<dbReference type="GO" id="GO:0005886">
    <property type="term" value="C:plasma membrane"/>
    <property type="evidence" value="ECO:0007669"/>
    <property type="project" value="UniProtKB-SubCell"/>
</dbReference>
<evidence type="ECO:0000256" key="8">
    <source>
        <dbReference type="HAMAP-Rule" id="MF_00530"/>
    </source>
</evidence>
<protein>
    <recommendedName>
        <fullName evidence="8">ATP synthase epsilon chain</fullName>
    </recommendedName>
    <alternativeName>
        <fullName evidence="8">ATP synthase F1 sector epsilon subunit</fullName>
    </alternativeName>
    <alternativeName>
        <fullName evidence="8">F-ATPase epsilon subunit</fullName>
    </alternativeName>
</protein>
<evidence type="ECO:0000313" key="11">
    <source>
        <dbReference type="EMBL" id="PAK21243.1"/>
    </source>
</evidence>
<evidence type="ECO:0000256" key="7">
    <source>
        <dbReference type="ARBA" id="ARBA00023310"/>
    </source>
</evidence>
<evidence type="ECO:0000256" key="4">
    <source>
        <dbReference type="ARBA" id="ARBA00023065"/>
    </source>
</evidence>
<sequence>MARTTRLTITTPEGVFFDDQVDIVTIRTSLGDLGLLANMEETIADLVISELHINHINTPKHRSVAIDSGIVYVKKDQITIVTSAAEFSENINIERARLAQDQAQKALNDLRRQGTIDSEQEARLKRSINRLKIASNKH</sequence>
<gene>
    <name evidence="8 11" type="primary">atpC</name>
    <name evidence="11" type="ORF">CJJ23_03130</name>
</gene>
<accession>A0A269TID2</accession>
<dbReference type="HAMAP" id="MF_00530">
    <property type="entry name" value="ATP_synth_epsil_bac"/>
    <property type="match status" value="1"/>
</dbReference>
<evidence type="ECO:0000259" key="10">
    <source>
        <dbReference type="Pfam" id="PF02823"/>
    </source>
</evidence>
<keyword evidence="4 8" id="KW-0406">Ion transport</keyword>
<comment type="caution">
    <text evidence="11">The sequence shown here is derived from an EMBL/GenBank/DDBJ whole genome shotgun (WGS) entry which is preliminary data.</text>
</comment>
<keyword evidence="7 8" id="KW-0066">ATP synthesis</keyword>
<dbReference type="Proteomes" id="UP000216943">
    <property type="component" value="Unassembled WGS sequence"/>
</dbReference>
<keyword evidence="8" id="KW-0375">Hydrogen ion transport</keyword>
<dbReference type="GO" id="GO:0005524">
    <property type="term" value="F:ATP binding"/>
    <property type="evidence" value="ECO:0007669"/>
    <property type="project" value="UniProtKB-UniRule"/>
</dbReference>
<dbReference type="PANTHER" id="PTHR13822:SF10">
    <property type="entry name" value="ATP SYNTHASE EPSILON CHAIN, CHLOROPLASTIC"/>
    <property type="match status" value="1"/>
</dbReference>
<keyword evidence="6 8" id="KW-0139">CF(1)</keyword>
<evidence type="ECO:0000256" key="2">
    <source>
        <dbReference type="ARBA" id="ARBA00005712"/>
    </source>
</evidence>
<keyword evidence="3 8" id="KW-0813">Transport</keyword>
<keyword evidence="5 8" id="KW-0472">Membrane</keyword>
<dbReference type="Pfam" id="PF02823">
    <property type="entry name" value="ATP-synt_DE_N"/>
    <property type="match status" value="1"/>
</dbReference>
<comment type="subcellular location">
    <subcellularLocation>
        <location evidence="8">Cell membrane</location>
        <topology evidence="8">Peripheral membrane protein</topology>
    </subcellularLocation>
    <subcellularLocation>
        <location evidence="1">Endomembrane system</location>
        <topology evidence="1">Peripheral membrane protein</topology>
    </subcellularLocation>
</comment>
<dbReference type="GO" id="GO:0046933">
    <property type="term" value="F:proton-transporting ATP synthase activity, rotational mechanism"/>
    <property type="evidence" value="ECO:0007669"/>
    <property type="project" value="UniProtKB-UniRule"/>
</dbReference>
<dbReference type="InterPro" id="IPR001469">
    <property type="entry name" value="ATP_synth_F1_dsu/esu"/>
</dbReference>
<evidence type="ECO:0000313" key="12">
    <source>
        <dbReference type="Proteomes" id="UP000216943"/>
    </source>
</evidence>
<dbReference type="EMBL" id="NQNY01000009">
    <property type="protein sequence ID" value="PAK21243.1"/>
    <property type="molecule type" value="Genomic_DNA"/>
</dbReference>
<evidence type="ECO:0000256" key="1">
    <source>
        <dbReference type="ARBA" id="ARBA00004184"/>
    </source>
</evidence>
<evidence type="ECO:0000256" key="9">
    <source>
        <dbReference type="RuleBase" id="RU003656"/>
    </source>
</evidence>
<keyword evidence="8" id="KW-1003">Cell membrane</keyword>
<dbReference type="OrthoDB" id="389606at2"/>
<dbReference type="GO" id="GO:0012505">
    <property type="term" value="C:endomembrane system"/>
    <property type="evidence" value="ECO:0007669"/>
    <property type="project" value="UniProtKB-SubCell"/>
</dbReference>
<proteinExistence type="inferred from homology"/>
<organism evidence="11 12">
    <name type="scientific">Mycoplasmopsis agassizii</name>
    <dbReference type="NCBI Taxonomy" id="33922"/>
    <lineage>
        <taxon>Bacteria</taxon>
        <taxon>Bacillati</taxon>
        <taxon>Mycoplasmatota</taxon>
        <taxon>Mycoplasmoidales</taxon>
        <taxon>Metamycoplasmataceae</taxon>
        <taxon>Mycoplasmopsis</taxon>
    </lineage>
</organism>
<dbReference type="GO" id="GO:0045259">
    <property type="term" value="C:proton-transporting ATP synthase complex"/>
    <property type="evidence" value="ECO:0007669"/>
    <property type="project" value="UniProtKB-KW"/>
</dbReference>
<comment type="similarity">
    <text evidence="2 8 9">Belongs to the ATPase epsilon chain family.</text>
</comment>
<dbReference type="InterPro" id="IPR020546">
    <property type="entry name" value="ATP_synth_F1_dsu/esu_N"/>
</dbReference>
<evidence type="ECO:0000256" key="6">
    <source>
        <dbReference type="ARBA" id="ARBA00023196"/>
    </source>
</evidence>
<comment type="subunit">
    <text evidence="8 9">F-type ATPases have 2 components, CF(1) - the catalytic core - and CF(0) - the membrane proton channel. CF(1) has five subunits: alpha(3), beta(3), gamma(1), delta(1), epsilon(1). CF(0) has three main subunits: a, b and c.</text>
</comment>
<dbReference type="InterPro" id="IPR036771">
    <property type="entry name" value="ATPsynth_dsu/esu_N"/>
</dbReference>
<dbReference type="Gene3D" id="2.60.15.10">
    <property type="entry name" value="F0F1 ATP synthase delta/epsilon subunit, N-terminal"/>
    <property type="match status" value="1"/>
</dbReference>
<dbReference type="NCBIfam" id="TIGR01216">
    <property type="entry name" value="ATP_synt_epsi"/>
    <property type="match status" value="1"/>
</dbReference>
<evidence type="ECO:0000256" key="3">
    <source>
        <dbReference type="ARBA" id="ARBA00022448"/>
    </source>
</evidence>
<name>A0A269TID2_9BACT</name>
<dbReference type="SUPFAM" id="SSF51344">
    <property type="entry name" value="Epsilon subunit of F1F0-ATP synthase N-terminal domain"/>
    <property type="match status" value="1"/>
</dbReference>
<comment type="function">
    <text evidence="8">Produces ATP from ADP in the presence of a proton gradient across the membrane.</text>
</comment>
<reference evidence="12" key="1">
    <citation type="submission" date="2017-08" db="EMBL/GenBank/DDBJ databases">
        <authorList>
            <person name="Alvarez-Ponce D."/>
            <person name="Weitzman C.L."/>
            <person name="Tillett R.L."/>
            <person name="Sandmeier F.C."/>
            <person name="Tracy C.R."/>
        </authorList>
    </citation>
    <scope>NUCLEOTIDE SEQUENCE [LARGE SCALE GENOMIC DNA]</scope>
    <source>
        <strain evidence="12">723</strain>
    </source>
</reference>
<dbReference type="RefSeq" id="WP_095334908.1">
    <property type="nucleotide sequence ID" value="NZ_NQNY01000009.1"/>
</dbReference>
<evidence type="ECO:0000256" key="5">
    <source>
        <dbReference type="ARBA" id="ARBA00023136"/>
    </source>
</evidence>
<feature type="domain" description="ATP synthase F1 complex delta/epsilon subunit N-terminal" evidence="10">
    <location>
        <begin position="6"/>
        <end position="85"/>
    </location>
</feature>
<dbReference type="PANTHER" id="PTHR13822">
    <property type="entry name" value="ATP SYNTHASE DELTA/EPSILON CHAIN"/>
    <property type="match status" value="1"/>
</dbReference>